<dbReference type="PROSITE" id="PS50889">
    <property type="entry name" value="S4"/>
    <property type="match status" value="1"/>
</dbReference>
<dbReference type="InterPro" id="IPR006145">
    <property type="entry name" value="PsdUridine_synth_RsuA/RluA"/>
</dbReference>
<keyword evidence="11" id="KW-1185">Reference proteome</keyword>
<dbReference type="Gene3D" id="3.30.2350.10">
    <property type="entry name" value="Pseudouridine synthase"/>
    <property type="match status" value="1"/>
</dbReference>
<comment type="similarity">
    <text evidence="3 8">Belongs to the pseudouridine synthase RluA family.</text>
</comment>
<feature type="domain" description="RNA-binding S4" evidence="9">
    <location>
        <begin position="16"/>
        <end position="75"/>
    </location>
</feature>
<dbReference type="Proteomes" id="UP001615550">
    <property type="component" value="Unassembled WGS sequence"/>
</dbReference>
<comment type="function">
    <text evidence="2">Responsible for synthesis of pseudouridine from uracil at positions 955, 2504 and 2580 in 23S ribosomal RNA.</text>
</comment>
<dbReference type="SUPFAM" id="SSF55174">
    <property type="entry name" value="Alpha-L RNA-binding motif"/>
    <property type="match status" value="1"/>
</dbReference>
<keyword evidence="6 8" id="KW-0413">Isomerase</keyword>
<name>A0ABW8DAS0_9GAMM</name>
<evidence type="ECO:0000259" key="9">
    <source>
        <dbReference type="SMART" id="SM00363"/>
    </source>
</evidence>
<keyword evidence="4" id="KW-0698">rRNA processing</keyword>
<dbReference type="CDD" id="cd02869">
    <property type="entry name" value="PseudoU_synth_RluA_like"/>
    <property type="match status" value="1"/>
</dbReference>
<evidence type="ECO:0000313" key="11">
    <source>
        <dbReference type="Proteomes" id="UP001615550"/>
    </source>
</evidence>
<dbReference type="PANTHER" id="PTHR21600">
    <property type="entry name" value="MITOCHONDRIAL RNA PSEUDOURIDINE SYNTHASE"/>
    <property type="match status" value="1"/>
</dbReference>
<evidence type="ECO:0000256" key="3">
    <source>
        <dbReference type="ARBA" id="ARBA00010876"/>
    </source>
</evidence>
<comment type="catalytic activity">
    <reaction evidence="8">
        <text>a uridine in RNA = a pseudouridine in RNA</text>
        <dbReference type="Rhea" id="RHEA:48348"/>
        <dbReference type="Rhea" id="RHEA-COMP:12068"/>
        <dbReference type="Rhea" id="RHEA-COMP:12069"/>
        <dbReference type="ChEBI" id="CHEBI:65314"/>
        <dbReference type="ChEBI" id="CHEBI:65315"/>
    </reaction>
</comment>
<accession>A0ABW8DAS0</accession>
<sequence>MNEVSYREISNEEEGQRLDNYLIRILKGVPKSHIYRIIRGGEVRVNKKRAQVSSRLHAGDMVRIPPIRISESKEVFVGDAMAKRLKDCVIYEDACFLVINKPSGIAVHGGSGLSLGVIEALRKTRSDLAYLELIHRLDRDTSGCLLLAKKRSTLRAMHALLEAREVQKTYWALLTHRWEGKKQLTVRAALEKNTLKSGERVVSVSDEGKASETGFKLLENYQQACWVEASPKTGRTHQIRVHSAHLGHVIVGDEKYGSIAGEVEGIDNRHHRLYLHARSIQFELNGTKHFFQADADEVFSNTLKQLRARSVMSNEQSL</sequence>
<dbReference type="InterPro" id="IPR006224">
    <property type="entry name" value="PsdUridine_synth_RluA-like_CS"/>
</dbReference>
<gene>
    <name evidence="10" type="ORF">ACD661_14695</name>
</gene>
<evidence type="ECO:0000313" key="10">
    <source>
        <dbReference type="EMBL" id="MFJ1269808.1"/>
    </source>
</evidence>
<dbReference type="PROSITE" id="PS01129">
    <property type="entry name" value="PSI_RLU"/>
    <property type="match status" value="1"/>
</dbReference>
<dbReference type="EMBL" id="JBGORX010000009">
    <property type="protein sequence ID" value="MFJ1269808.1"/>
    <property type="molecule type" value="Genomic_DNA"/>
</dbReference>
<dbReference type="PANTHER" id="PTHR21600:SF92">
    <property type="entry name" value="RIBOSOMAL LARGE SUBUNIT PSEUDOURIDINE SYNTHASE C"/>
    <property type="match status" value="1"/>
</dbReference>
<proteinExistence type="inferred from homology"/>
<evidence type="ECO:0000256" key="7">
    <source>
        <dbReference type="PROSITE-ProRule" id="PRU00182"/>
    </source>
</evidence>
<protein>
    <recommendedName>
        <fullName evidence="8">Pseudouridine synthase</fullName>
        <ecNumber evidence="8">5.4.99.-</ecNumber>
    </recommendedName>
</protein>
<dbReference type="InterPro" id="IPR002942">
    <property type="entry name" value="S4_RNA-bd"/>
</dbReference>
<dbReference type="InterPro" id="IPR020103">
    <property type="entry name" value="PsdUridine_synth_cat_dom_sf"/>
</dbReference>
<evidence type="ECO:0000256" key="8">
    <source>
        <dbReference type="RuleBase" id="RU362028"/>
    </source>
</evidence>
<dbReference type="InterPro" id="IPR050188">
    <property type="entry name" value="RluA_PseudoU_synthase"/>
</dbReference>
<dbReference type="EC" id="5.4.99.-" evidence="8"/>
<organism evidence="10 11">
    <name type="scientific">Legionella lytica</name>
    <dbReference type="NCBI Taxonomy" id="96232"/>
    <lineage>
        <taxon>Bacteria</taxon>
        <taxon>Pseudomonadati</taxon>
        <taxon>Pseudomonadota</taxon>
        <taxon>Gammaproteobacteria</taxon>
        <taxon>Legionellales</taxon>
        <taxon>Legionellaceae</taxon>
        <taxon>Legionella</taxon>
    </lineage>
</organism>
<dbReference type="Pfam" id="PF00849">
    <property type="entry name" value="PseudoU_synth_2"/>
    <property type="match status" value="1"/>
</dbReference>
<comment type="catalytic activity">
    <reaction evidence="1">
        <text>uridine(955/2504/2580) in 23S rRNA = pseudouridine(955/2504/2580) in 23S rRNA</text>
        <dbReference type="Rhea" id="RHEA:42528"/>
        <dbReference type="Rhea" id="RHEA-COMP:10099"/>
        <dbReference type="Rhea" id="RHEA-COMP:10100"/>
        <dbReference type="ChEBI" id="CHEBI:65314"/>
        <dbReference type="ChEBI" id="CHEBI:65315"/>
        <dbReference type="EC" id="5.4.99.24"/>
    </reaction>
</comment>
<evidence type="ECO:0000256" key="2">
    <source>
        <dbReference type="ARBA" id="ARBA00002876"/>
    </source>
</evidence>
<comment type="caution">
    <text evidence="10">The sequence shown here is derived from an EMBL/GenBank/DDBJ whole genome shotgun (WGS) entry which is preliminary data.</text>
</comment>
<dbReference type="NCBIfam" id="TIGR00005">
    <property type="entry name" value="rluA_subfam"/>
    <property type="match status" value="1"/>
</dbReference>
<dbReference type="Pfam" id="PF01479">
    <property type="entry name" value="S4"/>
    <property type="match status" value="1"/>
</dbReference>
<dbReference type="CDD" id="cd00165">
    <property type="entry name" value="S4"/>
    <property type="match status" value="1"/>
</dbReference>
<dbReference type="InterPro" id="IPR006225">
    <property type="entry name" value="PsdUridine_synth_RluC/D"/>
</dbReference>
<evidence type="ECO:0000256" key="4">
    <source>
        <dbReference type="ARBA" id="ARBA00022552"/>
    </source>
</evidence>
<dbReference type="InterPro" id="IPR036986">
    <property type="entry name" value="S4_RNA-bd_sf"/>
</dbReference>
<keyword evidence="5 7" id="KW-0694">RNA-binding</keyword>
<evidence type="ECO:0000256" key="1">
    <source>
        <dbReference type="ARBA" id="ARBA00000381"/>
    </source>
</evidence>
<dbReference type="RefSeq" id="WP_400188622.1">
    <property type="nucleotide sequence ID" value="NZ_JBGORX010000009.1"/>
</dbReference>
<evidence type="ECO:0000256" key="5">
    <source>
        <dbReference type="ARBA" id="ARBA00022884"/>
    </source>
</evidence>
<reference evidence="10 11" key="1">
    <citation type="submission" date="2024-08" db="EMBL/GenBank/DDBJ databases">
        <title>Draft Genome Sequence of Legionella lytica strain DSB2004, Isolated From a Fire Sprinkler System.</title>
        <authorList>
            <person name="Everhart A.D."/>
            <person name="Kidane D.T."/>
            <person name="Farone A.L."/>
            <person name="Farone M.B."/>
        </authorList>
    </citation>
    <scope>NUCLEOTIDE SEQUENCE [LARGE SCALE GENOMIC DNA]</scope>
    <source>
        <strain evidence="10 11">DSB2004</strain>
    </source>
</reference>
<dbReference type="SMART" id="SM00363">
    <property type="entry name" value="S4"/>
    <property type="match status" value="1"/>
</dbReference>
<dbReference type="SUPFAM" id="SSF55120">
    <property type="entry name" value="Pseudouridine synthase"/>
    <property type="match status" value="1"/>
</dbReference>
<evidence type="ECO:0000256" key="6">
    <source>
        <dbReference type="ARBA" id="ARBA00023235"/>
    </source>
</evidence>
<dbReference type="Gene3D" id="3.10.290.10">
    <property type="entry name" value="RNA-binding S4 domain"/>
    <property type="match status" value="1"/>
</dbReference>